<evidence type="ECO:0008006" key="13">
    <source>
        <dbReference type="Google" id="ProtNLM"/>
    </source>
</evidence>
<dbReference type="Pfam" id="PF02882">
    <property type="entry name" value="THF_DHG_CYH_C"/>
    <property type="match status" value="1"/>
</dbReference>
<comment type="pathway">
    <text evidence="1">One-carbon metabolism; tetrahydrofolate interconversion.</text>
</comment>
<dbReference type="Proteomes" id="UP000178065">
    <property type="component" value="Unassembled WGS sequence"/>
</dbReference>
<feature type="domain" description="Tetrahydrofolate dehydrogenase/cyclohydrolase NAD(P)-binding" evidence="10">
    <location>
        <begin position="134"/>
        <end position="229"/>
    </location>
</feature>
<dbReference type="InterPro" id="IPR000672">
    <property type="entry name" value="THF_DH/CycHdrlase"/>
</dbReference>
<dbReference type="GO" id="GO:0009086">
    <property type="term" value="P:methionine biosynthetic process"/>
    <property type="evidence" value="ECO:0007669"/>
    <property type="project" value="UniProtKB-KW"/>
</dbReference>
<proteinExistence type="predicted"/>
<dbReference type="GO" id="GO:0004477">
    <property type="term" value="F:methenyltetrahydrofolate cyclohydrolase activity"/>
    <property type="evidence" value="ECO:0007669"/>
    <property type="project" value="TreeGrafter"/>
</dbReference>
<evidence type="ECO:0000259" key="9">
    <source>
        <dbReference type="Pfam" id="PF00763"/>
    </source>
</evidence>
<evidence type="ECO:0000256" key="8">
    <source>
        <dbReference type="ARBA" id="ARBA00023268"/>
    </source>
</evidence>
<dbReference type="InterPro" id="IPR036291">
    <property type="entry name" value="NAD(P)-bd_dom_sf"/>
</dbReference>
<feature type="non-terminal residue" evidence="11">
    <location>
        <position position="233"/>
    </location>
</feature>
<dbReference type="AlphaFoldDB" id="A0A1G2QWL0"/>
<dbReference type="SUPFAM" id="SSF53223">
    <property type="entry name" value="Aminoacid dehydrogenase-like, N-terminal domain"/>
    <property type="match status" value="1"/>
</dbReference>
<dbReference type="PANTHER" id="PTHR48099">
    <property type="entry name" value="C-1-TETRAHYDROFOLATE SYNTHASE, CYTOPLASMIC-RELATED"/>
    <property type="match status" value="1"/>
</dbReference>
<reference evidence="11 12" key="1">
    <citation type="journal article" date="2016" name="Nat. Commun.">
        <title>Thousands of microbial genomes shed light on interconnected biogeochemical processes in an aquifer system.</title>
        <authorList>
            <person name="Anantharaman K."/>
            <person name="Brown C.T."/>
            <person name="Hug L.A."/>
            <person name="Sharon I."/>
            <person name="Castelle C.J."/>
            <person name="Probst A.J."/>
            <person name="Thomas B.C."/>
            <person name="Singh A."/>
            <person name="Wilkins M.J."/>
            <person name="Karaoz U."/>
            <person name="Brodie E.L."/>
            <person name="Williams K.H."/>
            <person name="Hubbard S.S."/>
            <person name="Banfield J.F."/>
        </authorList>
    </citation>
    <scope>NUCLEOTIDE SEQUENCE [LARGE SCALE GENOMIC DNA]</scope>
</reference>
<keyword evidence="6" id="KW-0560">Oxidoreductase</keyword>
<dbReference type="GO" id="GO:0004488">
    <property type="term" value="F:methylenetetrahydrofolate dehydrogenase (NADP+) activity"/>
    <property type="evidence" value="ECO:0007669"/>
    <property type="project" value="InterPro"/>
</dbReference>
<evidence type="ECO:0000313" key="12">
    <source>
        <dbReference type="Proteomes" id="UP000178065"/>
    </source>
</evidence>
<sequence>MVRVLSGEPIARRILNNLKKRKKSRRKLSLAVVQVGENKVSAKYVGEKRKVAKELGVSFRFVQLPYGISQKNLEQKVARIGKDKKVSGMLVQLPLPPKMNTQHVLDLIPKEKDVDVLSSVSFSDFALGILPILPPTAAAIALLLKETRRKLEGSRVAIVGAGKLVGLPTALWLAQQGASVSLIQKGTKNASKLISKADIVISGVGKPGLLTGKMIKKGAVVIDAGTSTAEHVK</sequence>
<dbReference type="EMBL" id="MHTT01000033">
    <property type="protein sequence ID" value="OHA64539.1"/>
    <property type="molecule type" value="Genomic_DNA"/>
</dbReference>
<gene>
    <name evidence="11" type="ORF">A2672_01005</name>
</gene>
<evidence type="ECO:0000256" key="4">
    <source>
        <dbReference type="ARBA" id="ARBA00022801"/>
    </source>
</evidence>
<dbReference type="STRING" id="1802448.A2672_01005"/>
<dbReference type="PANTHER" id="PTHR48099:SF5">
    <property type="entry name" value="C-1-TETRAHYDROFOLATE SYNTHASE, CYTOPLASMIC"/>
    <property type="match status" value="1"/>
</dbReference>
<dbReference type="SUPFAM" id="SSF51735">
    <property type="entry name" value="NAD(P)-binding Rossmann-fold domains"/>
    <property type="match status" value="1"/>
</dbReference>
<name>A0A1G2QWL0_9BACT</name>
<protein>
    <recommendedName>
        <fullName evidence="13">Methenyltetrahydrofolate cyclohydrolase</fullName>
    </recommendedName>
</protein>
<dbReference type="InterPro" id="IPR020630">
    <property type="entry name" value="THF_DH/CycHdrlase_cat_dom"/>
</dbReference>
<keyword evidence="7" id="KW-0486">Methionine biosynthesis</keyword>
<evidence type="ECO:0000256" key="6">
    <source>
        <dbReference type="ARBA" id="ARBA00023002"/>
    </source>
</evidence>
<dbReference type="PRINTS" id="PR00085">
    <property type="entry name" value="THFDHDRGNASE"/>
</dbReference>
<evidence type="ECO:0000256" key="7">
    <source>
        <dbReference type="ARBA" id="ARBA00023167"/>
    </source>
</evidence>
<keyword evidence="4" id="KW-0378">Hydrolase</keyword>
<evidence type="ECO:0000256" key="2">
    <source>
        <dbReference type="ARBA" id="ARBA00022563"/>
    </source>
</evidence>
<accession>A0A1G2QWL0</accession>
<keyword evidence="3" id="KW-0658">Purine biosynthesis</keyword>
<dbReference type="GO" id="GO:0006164">
    <property type="term" value="P:purine nucleotide biosynthetic process"/>
    <property type="evidence" value="ECO:0007669"/>
    <property type="project" value="UniProtKB-KW"/>
</dbReference>
<evidence type="ECO:0000256" key="3">
    <source>
        <dbReference type="ARBA" id="ARBA00022755"/>
    </source>
</evidence>
<dbReference type="InterPro" id="IPR046346">
    <property type="entry name" value="Aminoacid_DH-like_N_sf"/>
</dbReference>
<evidence type="ECO:0000256" key="5">
    <source>
        <dbReference type="ARBA" id="ARBA00022857"/>
    </source>
</evidence>
<evidence type="ECO:0000313" key="11">
    <source>
        <dbReference type="EMBL" id="OHA64539.1"/>
    </source>
</evidence>
<keyword evidence="8" id="KW-0511">Multifunctional enzyme</keyword>
<dbReference type="Gene3D" id="3.40.50.720">
    <property type="entry name" value="NAD(P)-binding Rossmann-like Domain"/>
    <property type="match status" value="1"/>
</dbReference>
<dbReference type="GO" id="GO:0035999">
    <property type="term" value="P:tetrahydrofolate interconversion"/>
    <property type="evidence" value="ECO:0007669"/>
    <property type="project" value="TreeGrafter"/>
</dbReference>
<dbReference type="Gene3D" id="3.40.50.10860">
    <property type="entry name" value="Leucine Dehydrogenase, chain A, domain 1"/>
    <property type="match status" value="1"/>
</dbReference>
<evidence type="ECO:0000256" key="1">
    <source>
        <dbReference type="ARBA" id="ARBA00004777"/>
    </source>
</evidence>
<comment type="caution">
    <text evidence="11">The sequence shown here is derived from an EMBL/GenBank/DDBJ whole genome shotgun (WGS) entry which is preliminary data.</text>
</comment>
<dbReference type="InterPro" id="IPR020631">
    <property type="entry name" value="THF_DH/CycHdrlase_NAD-bd_dom"/>
</dbReference>
<keyword evidence="2" id="KW-0554">One-carbon metabolism</keyword>
<dbReference type="GO" id="GO:0005829">
    <property type="term" value="C:cytosol"/>
    <property type="evidence" value="ECO:0007669"/>
    <property type="project" value="TreeGrafter"/>
</dbReference>
<feature type="domain" description="Tetrahydrofolate dehydrogenase/cyclohydrolase catalytic" evidence="9">
    <location>
        <begin position="5"/>
        <end position="115"/>
    </location>
</feature>
<dbReference type="Pfam" id="PF00763">
    <property type="entry name" value="THF_DHG_CYH"/>
    <property type="match status" value="1"/>
</dbReference>
<evidence type="ECO:0000259" key="10">
    <source>
        <dbReference type="Pfam" id="PF02882"/>
    </source>
</evidence>
<keyword evidence="5" id="KW-0521">NADP</keyword>
<organism evidence="11 12">
    <name type="scientific">Candidatus Wildermuthbacteria bacterium RIFCSPHIGHO2_01_FULL_49_22b</name>
    <dbReference type="NCBI Taxonomy" id="1802448"/>
    <lineage>
        <taxon>Bacteria</taxon>
        <taxon>Candidatus Wildermuthiibacteriota</taxon>
    </lineage>
</organism>
<keyword evidence="7" id="KW-0028">Amino-acid biosynthesis</keyword>